<evidence type="ECO:0000313" key="4">
    <source>
        <dbReference type="WBParaSite" id="TCNE_0001468101-mRNA-1"/>
    </source>
</evidence>
<evidence type="ECO:0000256" key="1">
    <source>
        <dbReference type="SAM" id="MobiDB-lite"/>
    </source>
</evidence>
<evidence type="ECO:0000313" key="2">
    <source>
        <dbReference type="EMBL" id="VDM46002.1"/>
    </source>
</evidence>
<feature type="region of interest" description="Disordered" evidence="1">
    <location>
        <begin position="56"/>
        <end position="84"/>
    </location>
</feature>
<name>A0A183V1R1_TOXCA</name>
<evidence type="ECO:0000313" key="3">
    <source>
        <dbReference type="Proteomes" id="UP000050794"/>
    </source>
</evidence>
<keyword evidence="3" id="KW-1185">Reference proteome</keyword>
<protein>
    <submittedName>
        <fullName evidence="4">UBX domain-containing protein</fullName>
    </submittedName>
</protein>
<dbReference type="AlphaFoldDB" id="A0A183V1R1"/>
<proteinExistence type="predicted"/>
<dbReference type="EMBL" id="UYWY01022386">
    <property type="protein sequence ID" value="VDM46002.1"/>
    <property type="molecule type" value="Genomic_DNA"/>
</dbReference>
<sequence>MMRAYERCMPTVSSSSRREQWNSLAHPVVHLSNALPKQIASVAIFHLPVHRFSSNSPFRSTMRSPTRSVCHISPQLSPREGTARYEDYQRKSELSSVDLSMDDTVKVEADDKLQMEDEGDDEEVATTSARVRHRRECAEVAKKKLRLDLRPNELKNALEQNSVEVTIVYDCLLFF</sequence>
<reference evidence="4" key="1">
    <citation type="submission" date="2016-06" db="UniProtKB">
        <authorList>
            <consortium name="WormBaseParasite"/>
        </authorList>
    </citation>
    <scope>IDENTIFICATION</scope>
</reference>
<accession>A0A183V1R1</accession>
<feature type="compositionally biased region" description="Polar residues" evidence="1">
    <location>
        <begin position="56"/>
        <end position="67"/>
    </location>
</feature>
<reference evidence="2 3" key="2">
    <citation type="submission" date="2018-11" db="EMBL/GenBank/DDBJ databases">
        <authorList>
            <consortium name="Pathogen Informatics"/>
        </authorList>
    </citation>
    <scope>NUCLEOTIDE SEQUENCE [LARGE SCALE GENOMIC DNA]</scope>
</reference>
<dbReference type="WBParaSite" id="TCNE_0001468101-mRNA-1">
    <property type="protein sequence ID" value="TCNE_0001468101-mRNA-1"/>
    <property type="gene ID" value="TCNE_0001468101"/>
</dbReference>
<organism evidence="3 4">
    <name type="scientific">Toxocara canis</name>
    <name type="common">Canine roundworm</name>
    <dbReference type="NCBI Taxonomy" id="6265"/>
    <lineage>
        <taxon>Eukaryota</taxon>
        <taxon>Metazoa</taxon>
        <taxon>Ecdysozoa</taxon>
        <taxon>Nematoda</taxon>
        <taxon>Chromadorea</taxon>
        <taxon>Rhabditida</taxon>
        <taxon>Spirurina</taxon>
        <taxon>Ascaridomorpha</taxon>
        <taxon>Ascaridoidea</taxon>
        <taxon>Toxocaridae</taxon>
        <taxon>Toxocara</taxon>
    </lineage>
</organism>
<dbReference type="Proteomes" id="UP000050794">
    <property type="component" value="Unassembled WGS sequence"/>
</dbReference>
<gene>
    <name evidence="2" type="ORF">TCNE_LOCUS14681</name>
</gene>